<sequence>MSKSTVLNNLPEDEILWADTKRILGMPISFTKYRVDENRLYCKRGFLKVETDELLLYRIMDIRSSQTLGQRIFGVGTVVLFCTDKTSGVLELKNIQKPDQVRRFLSDLVERRRTETGVKGREIFGSANTLHSPDCDTDGDGIPDCDEN</sequence>
<gene>
    <name evidence="2" type="ORF">IAA67_05720</name>
</gene>
<protein>
    <submittedName>
        <fullName evidence="2">PH domain-containing protein</fullName>
    </submittedName>
</protein>
<reference evidence="2" key="2">
    <citation type="journal article" date="2021" name="PeerJ">
        <title>Extensive microbial diversity within the chicken gut microbiome revealed by metagenomics and culture.</title>
        <authorList>
            <person name="Gilroy R."/>
            <person name="Ravi A."/>
            <person name="Getino M."/>
            <person name="Pursley I."/>
            <person name="Horton D.L."/>
            <person name="Alikhan N.F."/>
            <person name="Baker D."/>
            <person name="Gharbi K."/>
            <person name="Hall N."/>
            <person name="Watson M."/>
            <person name="Adriaenssens E.M."/>
            <person name="Foster-Nyarko E."/>
            <person name="Jarju S."/>
            <person name="Secka A."/>
            <person name="Antonio M."/>
            <person name="Oren A."/>
            <person name="Chaudhuri R.R."/>
            <person name="La Ragione R."/>
            <person name="Hildebrand F."/>
            <person name="Pallen M.J."/>
        </authorList>
    </citation>
    <scope>NUCLEOTIDE SEQUENCE</scope>
    <source>
        <strain evidence="2">ChiSjej2B20-13462</strain>
    </source>
</reference>
<reference evidence="2" key="1">
    <citation type="submission" date="2020-10" db="EMBL/GenBank/DDBJ databases">
        <authorList>
            <person name="Gilroy R."/>
        </authorList>
    </citation>
    <scope>NUCLEOTIDE SEQUENCE</scope>
    <source>
        <strain evidence="2">ChiSjej2B20-13462</strain>
    </source>
</reference>
<accession>A0A9D0Z5X4</accession>
<dbReference type="AlphaFoldDB" id="A0A9D0Z5X4"/>
<evidence type="ECO:0000259" key="1">
    <source>
        <dbReference type="Pfam" id="PF03703"/>
    </source>
</evidence>
<comment type="caution">
    <text evidence="2">The sequence shown here is derived from an EMBL/GenBank/DDBJ whole genome shotgun (WGS) entry which is preliminary data.</text>
</comment>
<name>A0A9D0Z5X4_9FIRM</name>
<evidence type="ECO:0000313" key="3">
    <source>
        <dbReference type="Proteomes" id="UP000886874"/>
    </source>
</evidence>
<organism evidence="2 3">
    <name type="scientific">Candidatus Avoscillospira stercorigallinarum</name>
    <dbReference type="NCBI Taxonomy" id="2840708"/>
    <lineage>
        <taxon>Bacteria</taxon>
        <taxon>Bacillati</taxon>
        <taxon>Bacillota</taxon>
        <taxon>Clostridia</taxon>
        <taxon>Eubacteriales</taxon>
        <taxon>Oscillospiraceae</taxon>
        <taxon>Oscillospiraceae incertae sedis</taxon>
        <taxon>Candidatus Avoscillospira</taxon>
    </lineage>
</organism>
<evidence type="ECO:0000313" key="2">
    <source>
        <dbReference type="EMBL" id="HIQ69806.1"/>
    </source>
</evidence>
<dbReference type="Proteomes" id="UP000886874">
    <property type="component" value="Unassembled WGS sequence"/>
</dbReference>
<feature type="domain" description="YdbS-like PH" evidence="1">
    <location>
        <begin position="30"/>
        <end position="105"/>
    </location>
</feature>
<dbReference type="EMBL" id="DVFN01000086">
    <property type="protein sequence ID" value="HIQ69806.1"/>
    <property type="molecule type" value="Genomic_DNA"/>
</dbReference>
<dbReference type="Pfam" id="PF03703">
    <property type="entry name" value="bPH_2"/>
    <property type="match status" value="1"/>
</dbReference>
<proteinExistence type="predicted"/>
<dbReference type="InterPro" id="IPR005182">
    <property type="entry name" value="YdbS-like_PH"/>
</dbReference>